<dbReference type="Proteomes" id="UP000198760">
    <property type="component" value="Unassembled WGS sequence"/>
</dbReference>
<keyword evidence="3" id="KW-1185">Reference proteome</keyword>
<evidence type="ECO:0000313" key="4">
    <source>
        <dbReference type="Proteomes" id="UP000199173"/>
    </source>
</evidence>
<dbReference type="EMBL" id="FPAV01000013">
    <property type="protein sequence ID" value="SFU10463.1"/>
    <property type="molecule type" value="Genomic_DNA"/>
</dbReference>
<dbReference type="RefSeq" id="WP_072441583.1">
    <property type="nucleotide sequence ID" value="NZ_FONC01000003.1"/>
</dbReference>
<dbReference type="EMBL" id="FOYJ01000005">
    <property type="protein sequence ID" value="SFR13266.1"/>
    <property type="molecule type" value="Genomic_DNA"/>
</dbReference>
<evidence type="ECO:0000313" key="1">
    <source>
        <dbReference type="EMBL" id="SFR13266.1"/>
    </source>
</evidence>
<dbReference type="Proteomes" id="UP000199173">
    <property type="component" value="Unassembled WGS sequence"/>
</dbReference>
<dbReference type="Gene3D" id="3.30.565.10">
    <property type="entry name" value="Histidine kinase-like ATPase, C-terminal domain"/>
    <property type="match status" value="1"/>
</dbReference>
<keyword evidence="1" id="KW-0418">Kinase</keyword>
<dbReference type="SUPFAM" id="SSF55874">
    <property type="entry name" value="ATPase domain of HSP90 chaperone/DNA topoisomerase II/histidine kinase"/>
    <property type="match status" value="1"/>
</dbReference>
<protein>
    <submittedName>
        <fullName evidence="1">Histidine kinase-, DNA gyrase B-, and HSP90-like ATPase</fullName>
    </submittedName>
</protein>
<accession>A0AAX2ES16</accession>
<dbReference type="AlphaFoldDB" id="A0AAX2ES16"/>
<dbReference type="InterPro" id="IPR036890">
    <property type="entry name" value="HATPase_C_sf"/>
</dbReference>
<comment type="caution">
    <text evidence="1">The sequence shown here is derived from an EMBL/GenBank/DDBJ whole genome shotgun (WGS) entry which is preliminary data.</text>
</comment>
<keyword evidence="1" id="KW-0808">Transferase</keyword>
<dbReference type="Pfam" id="PF13589">
    <property type="entry name" value="HATPase_c_3"/>
    <property type="match status" value="1"/>
</dbReference>
<reference evidence="3 4" key="1">
    <citation type="submission" date="2016-10" db="EMBL/GenBank/DDBJ databases">
        <authorList>
            <person name="Varghese N."/>
            <person name="Submissions S."/>
        </authorList>
    </citation>
    <scope>NUCLEOTIDE SEQUENCE [LARGE SCALE GENOMIC DNA]</scope>
    <source>
        <strain evidence="2 3">NFIX06</strain>
        <strain evidence="1 4">NFIX08</strain>
    </source>
</reference>
<evidence type="ECO:0000313" key="3">
    <source>
        <dbReference type="Proteomes" id="UP000198760"/>
    </source>
</evidence>
<name>A0AAX2ES16_9ENTR</name>
<gene>
    <name evidence="2" type="ORF">SAMN03159428_04185</name>
    <name evidence="1" type="ORF">SAMN03159514_02318</name>
</gene>
<sequence length="490" mass="56209">MKCISLPPYAPTLIESTRAIGYTLEAAIADIIDNSITAQASCTDIFFFPTGNSYIAILDDGCGMNAEEIDIAMRYGSQNPNSKRTANDLGRFGLGLKTASLSQCRTLTVVSKQRKCIEARRWDVDHVIKTQDWSLIILESDEEINKIPRIEKLREKEYGTLIVWQNLDRLKVGELDFERSMGKKMDDMRKHLSLVFHRYISGEANLKKLQIRMNNTPIIPVDPFLSQRNTQVISDESILCEGSKIVIRPYILPHISDLTNNEVELLGGKEGLRKNQGFYVYRNKRLLIWGTWFRMMRQGECSKLARVQIDIPNELDTLWTLDIKKSTAIPPEIVRNNLAPIIQSLAEKSKRTWEFRGKREMDDSIEHMWQRFIGKSGGFYYQINRDHVLIKALINSSPKFKRNMESLLKLIEAGIPFNQLYLDLTSEKQIKNDSKITDAEIDSILRGLLDQFSAKTAKNEMLEQLAITDPFVNYPQIIARYKGEYLNGSN</sequence>
<evidence type="ECO:0000313" key="2">
    <source>
        <dbReference type="EMBL" id="SFU10463.1"/>
    </source>
</evidence>
<proteinExistence type="predicted"/>
<dbReference type="GO" id="GO:0016301">
    <property type="term" value="F:kinase activity"/>
    <property type="evidence" value="ECO:0007669"/>
    <property type="project" value="UniProtKB-KW"/>
</dbReference>
<organism evidence="1 4">
    <name type="scientific">Kosakonia radicincitans</name>
    <dbReference type="NCBI Taxonomy" id="283686"/>
    <lineage>
        <taxon>Bacteria</taxon>
        <taxon>Pseudomonadati</taxon>
        <taxon>Pseudomonadota</taxon>
        <taxon>Gammaproteobacteria</taxon>
        <taxon>Enterobacterales</taxon>
        <taxon>Enterobacteriaceae</taxon>
        <taxon>Kosakonia</taxon>
    </lineage>
</organism>